<evidence type="ECO:0000313" key="2">
    <source>
        <dbReference type="Proteomes" id="UP000281406"/>
    </source>
</evidence>
<reference evidence="1 2" key="1">
    <citation type="submission" date="2018-10" db="EMBL/GenBank/DDBJ databases">
        <title>Genome assembly for a Yunnan-Guizhou Plateau 3E fish, Anabarilius grahami (Regan), and its evolutionary and genetic applications.</title>
        <authorList>
            <person name="Jiang W."/>
        </authorList>
    </citation>
    <scope>NUCLEOTIDE SEQUENCE [LARGE SCALE GENOMIC DNA]</scope>
    <source>
        <strain evidence="1">AG-KIZ</strain>
        <tissue evidence="1">Muscle</tissue>
    </source>
</reference>
<dbReference type="OrthoDB" id="8985303at2759"/>
<organism evidence="1 2">
    <name type="scientific">Anabarilius grahami</name>
    <name type="common">Kanglang fish</name>
    <name type="synonym">Barilius grahami</name>
    <dbReference type="NCBI Taxonomy" id="495550"/>
    <lineage>
        <taxon>Eukaryota</taxon>
        <taxon>Metazoa</taxon>
        <taxon>Chordata</taxon>
        <taxon>Craniata</taxon>
        <taxon>Vertebrata</taxon>
        <taxon>Euteleostomi</taxon>
        <taxon>Actinopterygii</taxon>
        <taxon>Neopterygii</taxon>
        <taxon>Teleostei</taxon>
        <taxon>Ostariophysi</taxon>
        <taxon>Cypriniformes</taxon>
        <taxon>Xenocyprididae</taxon>
        <taxon>Xenocypridinae</taxon>
        <taxon>Xenocypridinae incertae sedis</taxon>
        <taxon>Anabarilius</taxon>
    </lineage>
</organism>
<sequence>MLIDTSRVKQQCRCDDLEWRWRSQTLETENTHTQTGDHMRRTGDAGDRQVDRWRQVVNLRSYCHLNTAVPILLLYFVEATDHREHIRLSLPSIMSLIAALLNGDIIDPEDEENHDDGPLNPTTLKQERRYALAGSGLTEDEEIIATSGPDVAIRAGGVMEGLIHSATPFPGSAVTLHPRNEAAACALEIAVFGSTYLR</sequence>
<dbReference type="Proteomes" id="UP000281406">
    <property type="component" value="Unassembled WGS sequence"/>
</dbReference>
<proteinExistence type="predicted"/>
<gene>
    <name evidence="1" type="ORF">DPX16_6828</name>
</gene>
<keyword evidence="2" id="KW-1185">Reference proteome</keyword>
<comment type="caution">
    <text evidence="1">The sequence shown here is derived from an EMBL/GenBank/DDBJ whole genome shotgun (WGS) entry which is preliminary data.</text>
</comment>
<protein>
    <submittedName>
        <fullName evidence="1">Uncharacterized protein</fullName>
    </submittedName>
</protein>
<dbReference type="EMBL" id="RJVU01051648">
    <property type="protein sequence ID" value="ROL41430.1"/>
    <property type="molecule type" value="Genomic_DNA"/>
</dbReference>
<name>A0A3N0Y6F6_ANAGA</name>
<evidence type="ECO:0000313" key="1">
    <source>
        <dbReference type="EMBL" id="ROL41430.1"/>
    </source>
</evidence>
<accession>A0A3N0Y6F6</accession>
<dbReference type="AlphaFoldDB" id="A0A3N0Y6F6"/>